<feature type="chain" id="PRO_5014688766" evidence="1">
    <location>
        <begin position="25"/>
        <end position="92"/>
    </location>
</feature>
<feature type="signal peptide" evidence="1">
    <location>
        <begin position="1"/>
        <end position="24"/>
    </location>
</feature>
<keyword evidence="1" id="KW-0732">Signal</keyword>
<dbReference type="EMBL" id="GGFK01014199">
    <property type="protein sequence ID" value="MBW47520.1"/>
    <property type="molecule type" value="Transcribed_RNA"/>
</dbReference>
<evidence type="ECO:0000313" key="2">
    <source>
        <dbReference type="EMBL" id="MBW47520.1"/>
    </source>
</evidence>
<organism evidence="2">
    <name type="scientific">Anopheles triannulatus</name>
    <dbReference type="NCBI Taxonomy" id="58253"/>
    <lineage>
        <taxon>Eukaryota</taxon>
        <taxon>Metazoa</taxon>
        <taxon>Ecdysozoa</taxon>
        <taxon>Arthropoda</taxon>
        <taxon>Hexapoda</taxon>
        <taxon>Insecta</taxon>
        <taxon>Pterygota</taxon>
        <taxon>Neoptera</taxon>
        <taxon>Endopterygota</taxon>
        <taxon>Diptera</taxon>
        <taxon>Nematocera</taxon>
        <taxon>Culicoidea</taxon>
        <taxon>Culicidae</taxon>
        <taxon>Anophelinae</taxon>
        <taxon>Anopheles</taxon>
    </lineage>
</organism>
<name>A0A2M4B3E3_9DIPT</name>
<protein>
    <submittedName>
        <fullName evidence="2">Putative secreted protein</fullName>
    </submittedName>
</protein>
<reference evidence="2" key="1">
    <citation type="submission" date="2018-01" db="EMBL/GenBank/DDBJ databases">
        <title>An insight into the sialome of Amazonian anophelines.</title>
        <authorList>
            <person name="Ribeiro J.M."/>
            <person name="Scarpassa V."/>
            <person name="Calvo E."/>
        </authorList>
    </citation>
    <scope>NUCLEOTIDE SEQUENCE</scope>
    <source>
        <tissue evidence="2">Salivary glands</tissue>
    </source>
</reference>
<dbReference type="AlphaFoldDB" id="A0A2M4B3E3"/>
<accession>A0A2M4B3E3</accession>
<sequence>MFLFFFVFNALLSIYLNYIVFCEGSPLSHHHTRFYYDFLFHPFPQLPSSFLSFNHSLRYYFYRALLPLCNASSFRPPPSLSSFVDCALLNDP</sequence>
<proteinExistence type="predicted"/>
<evidence type="ECO:0000256" key="1">
    <source>
        <dbReference type="SAM" id="SignalP"/>
    </source>
</evidence>